<gene>
    <name evidence="2" type="ORF">A2U01_0011108</name>
</gene>
<dbReference type="InterPro" id="IPR012337">
    <property type="entry name" value="RNaseH-like_sf"/>
</dbReference>
<feature type="domain" description="Integrase catalytic" evidence="1">
    <location>
        <begin position="96"/>
        <end position="200"/>
    </location>
</feature>
<dbReference type="Pfam" id="PF24626">
    <property type="entry name" value="SH3_Tf2-1"/>
    <property type="match status" value="1"/>
</dbReference>
<dbReference type="Pfam" id="PF10536">
    <property type="entry name" value="PMD"/>
    <property type="match status" value="1"/>
</dbReference>
<dbReference type="Proteomes" id="UP000265520">
    <property type="component" value="Unassembled WGS sequence"/>
</dbReference>
<dbReference type="EMBL" id="LXQA010017802">
    <property type="protein sequence ID" value="MCH90197.1"/>
    <property type="molecule type" value="Genomic_DNA"/>
</dbReference>
<evidence type="ECO:0000259" key="1">
    <source>
        <dbReference type="PROSITE" id="PS50994"/>
    </source>
</evidence>
<accession>A0A392MRP8</accession>
<dbReference type="PANTHER" id="PTHR45835">
    <property type="entry name" value="YALI0A06105P"/>
    <property type="match status" value="1"/>
</dbReference>
<dbReference type="PANTHER" id="PTHR45835:SF99">
    <property type="entry name" value="CHROMO DOMAIN-CONTAINING PROTEIN-RELATED"/>
    <property type="match status" value="1"/>
</dbReference>
<dbReference type="AlphaFoldDB" id="A0A392MRP8"/>
<dbReference type="InterPro" id="IPR036397">
    <property type="entry name" value="RNaseH_sf"/>
</dbReference>
<sequence length="393" mass="45426">YMYLIVGCTIFADKSYTRIDTKWLPIFRYLDQFHKFSWASAALVYLYDNLNDASKFETKSLVGYATLLQCWIHEYFTTLGVRGETGLGCDNLGFPQALQWTYWQGKTKLPDYRPIMDALTPYDVIMRPFESHRAFSSSYHPQKDGQTEVLNRCLEKYLRCFVSEEPQNWTRFLALAEFWYNTSYHSAIGMTPFEALYGRAPPSLNSYVSGTTQIESLDESLTRRAATLQLLKNNLTRARQRMVQQANSKRREKEFQEGQWVYLKLQPYRQHTVHRRCSQKLAKRFYGPFQILRRIGPVAYELELPTAARIHPVFHVSLLKPCIGNPDTQVFPLPIGNTTAALDLEDKISLRDMGNDTYETEAAASVNDLGPSIALNRSKRVLKVPAHHKDYVK</sequence>
<evidence type="ECO:0000313" key="2">
    <source>
        <dbReference type="EMBL" id="MCH90197.1"/>
    </source>
</evidence>
<dbReference type="PROSITE" id="PS50994">
    <property type="entry name" value="INTEGRASE"/>
    <property type="match status" value="1"/>
</dbReference>
<evidence type="ECO:0000313" key="3">
    <source>
        <dbReference type="Proteomes" id="UP000265520"/>
    </source>
</evidence>
<organism evidence="2 3">
    <name type="scientific">Trifolium medium</name>
    <dbReference type="NCBI Taxonomy" id="97028"/>
    <lineage>
        <taxon>Eukaryota</taxon>
        <taxon>Viridiplantae</taxon>
        <taxon>Streptophyta</taxon>
        <taxon>Embryophyta</taxon>
        <taxon>Tracheophyta</taxon>
        <taxon>Spermatophyta</taxon>
        <taxon>Magnoliopsida</taxon>
        <taxon>eudicotyledons</taxon>
        <taxon>Gunneridae</taxon>
        <taxon>Pentapetalae</taxon>
        <taxon>rosids</taxon>
        <taxon>fabids</taxon>
        <taxon>Fabales</taxon>
        <taxon>Fabaceae</taxon>
        <taxon>Papilionoideae</taxon>
        <taxon>50 kb inversion clade</taxon>
        <taxon>NPAAA clade</taxon>
        <taxon>Hologalegina</taxon>
        <taxon>IRL clade</taxon>
        <taxon>Trifolieae</taxon>
        <taxon>Trifolium</taxon>
    </lineage>
</organism>
<proteinExistence type="predicted"/>
<dbReference type="GO" id="GO:0015074">
    <property type="term" value="P:DNA integration"/>
    <property type="evidence" value="ECO:0007669"/>
    <property type="project" value="InterPro"/>
</dbReference>
<dbReference type="InterPro" id="IPR056924">
    <property type="entry name" value="SH3_Tf2-1"/>
</dbReference>
<comment type="caution">
    <text evidence="2">The sequence shown here is derived from an EMBL/GenBank/DDBJ whole genome shotgun (WGS) entry which is preliminary data.</text>
</comment>
<protein>
    <recommendedName>
        <fullName evidence="1">Integrase catalytic domain-containing protein</fullName>
    </recommendedName>
</protein>
<dbReference type="Gene3D" id="3.30.420.10">
    <property type="entry name" value="Ribonuclease H-like superfamily/Ribonuclease H"/>
    <property type="match status" value="1"/>
</dbReference>
<dbReference type="InterPro" id="IPR019557">
    <property type="entry name" value="AminoTfrase-like_pln_mobile"/>
</dbReference>
<dbReference type="InterPro" id="IPR001584">
    <property type="entry name" value="Integrase_cat-core"/>
</dbReference>
<name>A0A392MRP8_9FABA</name>
<dbReference type="SUPFAM" id="SSF53098">
    <property type="entry name" value="Ribonuclease H-like"/>
    <property type="match status" value="1"/>
</dbReference>
<feature type="non-terminal residue" evidence="2">
    <location>
        <position position="1"/>
    </location>
</feature>
<dbReference type="GO" id="GO:0003676">
    <property type="term" value="F:nucleic acid binding"/>
    <property type="evidence" value="ECO:0007669"/>
    <property type="project" value="InterPro"/>
</dbReference>
<reference evidence="2 3" key="1">
    <citation type="journal article" date="2018" name="Front. Plant Sci.">
        <title>Red Clover (Trifolium pratense) and Zigzag Clover (T. medium) - A Picture of Genomic Similarities and Differences.</title>
        <authorList>
            <person name="Dluhosova J."/>
            <person name="Istvanek J."/>
            <person name="Nedelnik J."/>
            <person name="Repkova J."/>
        </authorList>
    </citation>
    <scope>NUCLEOTIDE SEQUENCE [LARGE SCALE GENOMIC DNA]</scope>
    <source>
        <strain evidence="3">cv. 10/8</strain>
        <tissue evidence="2">Leaf</tissue>
    </source>
</reference>
<keyword evidence="3" id="KW-1185">Reference proteome</keyword>